<sequence length="434" mass="47611">IVLFFSANVEGAGMYEGDSCIKDGAAGTCTLLSKCQSAIADLHNRIRPQKCSFSAREPIVCCVGVTKPVLTTERPTTTTEYIPKLPDYVEVSGVRGGCAPLSAALTAQRTGKKAWDKCLEYQEKFVYPCGRSASLAESTTRLNQCRHKTDGLIVGGIDAERWEFPHMALLGFGPDPANWVCAGTIISERFIVTAGHCTYSRDFSSNVTFVRIGMLRKSETLDLARVYRVSRILKHPEYNPPKKYNDLALLETEKPMALDQYTVPACLDVAGAGVVLDRALASYWGLLMALDQYTVPACLDVAGAGVVLDRALASGWGLTEHNGAESDLLQKVILTKFTDEECERFYRPGPNTDRHFKLGYQPATQLCYGDKETAKDTCQGDSGGPLQVKNRRINCMYTLVGVTSFGKGCGVIGAPAIYTRISHYVDWIERIVWP</sequence>
<evidence type="ECO:0000259" key="5">
    <source>
        <dbReference type="PROSITE" id="PS50240"/>
    </source>
</evidence>
<dbReference type="Proteomes" id="UP000823941">
    <property type="component" value="Chromosome 24"/>
</dbReference>
<comment type="caution">
    <text evidence="6">The sequence shown here is derived from an EMBL/GenBank/DDBJ whole genome shotgun (WGS) entry which is preliminary data.</text>
</comment>
<gene>
    <name evidence="6" type="ORF">JYU34_018090</name>
</gene>
<reference evidence="6 7" key="1">
    <citation type="submission" date="2021-06" db="EMBL/GenBank/DDBJ databases">
        <title>A haploid diamondback moth (Plutella xylostella L.) genome assembly resolves 31 chromosomes and identifies a diamide resistance mutation.</title>
        <authorList>
            <person name="Ward C.M."/>
            <person name="Perry K.D."/>
            <person name="Baker G."/>
            <person name="Powis K."/>
            <person name="Heckel D.G."/>
            <person name="Baxter S.W."/>
        </authorList>
    </citation>
    <scope>NUCLEOTIDE SEQUENCE [LARGE SCALE GENOMIC DNA]</scope>
    <source>
        <strain evidence="6 7">LV</strain>
        <tissue evidence="6">Single pupa</tissue>
    </source>
</reference>
<accession>A0ABQ7PZX5</accession>
<dbReference type="Gene3D" id="2.40.10.10">
    <property type="entry name" value="Trypsin-like serine proteases"/>
    <property type="match status" value="2"/>
</dbReference>
<dbReference type="InterPro" id="IPR009003">
    <property type="entry name" value="Peptidase_S1_PA"/>
</dbReference>
<dbReference type="InterPro" id="IPR033116">
    <property type="entry name" value="TRYPSIN_SER"/>
</dbReference>
<comment type="similarity">
    <text evidence="3">Belongs to the peptidase S1 family. CLIP subfamily.</text>
</comment>
<protein>
    <recommendedName>
        <fullName evidence="5">Peptidase S1 domain-containing protein</fullName>
    </recommendedName>
</protein>
<dbReference type="PROSITE" id="PS00135">
    <property type="entry name" value="TRYPSIN_SER"/>
    <property type="match status" value="1"/>
</dbReference>
<dbReference type="InterPro" id="IPR043504">
    <property type="entry name" value="Peptidase_S1_PA_chymotrypsin"/>
</dbReference>
<dbReference type="PROSITE" id="PS00134">
    <property type="entry name" value="TRYPSIN_HIS"/>
    <property type="match status" value="1"/>
</dbReference>
<evidence type="ECO:0000256" key="4">
    <source>
        <dbReference type="RuleBase" id="RU363034"/>
    </source>
</evidence>
<dbReference type="PANTHER" id="PTHR24258">
    <property type="entry name" value="SERINE PROTEASE-RELATED"/>
    <property type="match status" value="1"/>
</dbReference>
<evidence type="ECO:0000313" key="7">
    <source>
        <dbReference type="Proteomes" id="UP000823941"/>
    </source>
</evidence>
<keyword evidence="4" id="KW-0645">Protease</keyword>
<dbReference type="CDD" id="cd00190">
    <property type="entry name" value="Tryp_SPc"/>
    <property type="match status" value="1"/>
</dbReference>
<evidence type="ECO:0000256" key="3">
    <source>
        <dbReference type="ARBA" id="ARBA00024195"/>
    </source>
</evidence>
<keyword evidence="4" id="KW-0378">Hydrolase</keyword>
<evidence type="ECO:0000256" key="2">
    <source>
        <dbReference type="ARBA" id="ARBA00023157"/>
    </source>
</evidence>
<dbReference type="InterPro" id="IPR022700">
    <property type="entry name" value="CLIP"/>
</dbReference>
<dbReference type="PANTHER" id="PTHR24258:SF136">
    <property type="entry name" value="GH06673P-RELATED"/>
    <property type="match status" value="1"/>
</dbReference>
<dbReference type="SUPFAM" id="SSF50494">
    <property type="entry name" value="Trypsin-like serine proteases"/>
    <property type="match status" value="1"/>
</dbReference>
<dbReference type="EMBL" id="JAHIBW010000024">
    <property type="protein sequence ID" value="KAG7298460.1"/>
    <property type="molecule type" value="Genomic_DNA"/>
</dbReference>
<dbReference type="InterPro" id="IPR001314">
    <property type="entry name" value="Peptidase_S1A"/>
</dbReference>
<feature type="non-terminal residue" evidence="6">
    <location>
        <position position="1"/>
    </location>
</feature>
<dbReference type="Pfam" id="PF00089">
    <property type="entry name" value="Trypsin"/>
    <property type="match status" value="2"/>
</dbReference>
<evidence type="ECO:0000313" key="6">
    <source>
        <dbReference type="EMBL" id="KAG7298460.1"/>
    </source>
</evidence>
<keyword evidence="1" id="KW-0732">Signal</keyword>
<dbReference type="PROSITE" id="PS50240">
    <property type="entry name" value="TRYPSIN_DOM"/>
    <property type="match status" value="1"/>
</dbReference>
<proteinExistence type="inferred from homology"/>
<dbReference type="SMART" id="SM00680">
    <property type="entry name" value="CLIP"/>
    <property type="match status" value="1"/>
</dbReference>
<evidence type="ECO:0000256" key="1">
    <source>
        <dbReference type="ARBA" id="ARBA00022729"/>
    </source>
</evidence>
<keyword evidence="2" id="KW-1015">Disulfide bond</keyword>
<dbReference type="PRINTS" id="PR00722">
    <property type="entry name" value="CHYMOTRYPSIN"/>
</dbReference>
<dbReference type="SMART" id="SM00020">
    <property type="entry name" value="Tryp_SPc"/>
    <property type="match status" value="1"/>
</dbReference>
<name>A0ABQ7PZX5_PLUXY</name>
<keyword evidence="7" id="KW-1185">Reference proteome</keyword>
<dbReference type="InterPro" id="IPR018114">
    <property type="entry name" value="TRYPSIN_HIS"/>
</dbReference>
<keyword evidence="4" id="KW-0720">Serine protease</keyword>
<organism evidence="6 7">
    <name type="scientific">Plutella xylostella</name>
    <name type="common">Diamondback moth</name>
    <name type="synonym">Plutella maculipennis</name>
    <dbReference type="NCBI Taxonomy" id="51655"/>
    <lineage>
        <taxon>Eukaryota</taxon>
        <taxon>Metazoa</taxon>
        <taxon>Ecdysozoa</taxon>
        <taxon>Arthropoda</taxon>
        <taxon>Hexapoda</taxon>
        <taxon>Insecta</taxon>
        <taxon>Pterygota</taxon>
        <taxon>Neoptera</taxon>
        <taxon>Endopterygota</taxon>
        <taxon>Lepidoptera</taxon>
        <taxon>Glossata</taxon>
        <taxon>Ditrysia</taxon>
        <taxon>Yponomeutoidea</taxon>
        <taxon>Plutellidae</taxon>
        <taxon>Plutella</taxon>
    </lineage>
</organism>
<dbReference type="InterPro" id="IPR001254">
    <property type="entry name" value="Trypsin_dom"/>
</dbReference>
<feature type="domain" description="Peptidase S1" evidence="5">
    <location>
        <begin position="153"/>
        <end position="433"/>
    </location>
</feature>